<protein>
    <submittedName>
        <fullName evidence="1">Uncharacterized protein</fullName>
    </submittedName>
</protein>
<dbReference type="OrthoDB" id="3480397at2"/>
<proteinExistence type="predicted"/>
<sequence length="215" mass="23347">MSPTALAALARAAQDTVAHSEAGGPTAGTTPVRMFGSTAAVNYQLINAEVRRRDGRRAVPAPGQDVLDVLMGLPVGLPVPADSLTDRERRLLGRAPQGAVDRDGEHVVRRAVAPLTARFAVVTARDWKIGLKRADRFAPFCERAVLLPALPQDADDLFVRASFSGCGVCVFSGKQLDMVVEPRRYVRRRHTPAQWWFAEEVFAQLSESEPASSMT</sequence>
<dbReference type="RefSeq" id="WP_141980845.1">
    <property type="nucleotide sequence ID" value="NZ_VFPP01000001.1"/>
</dbReference>
<dbReference type="EMBL" id="VFPP01000001">
    <property type="protein sequence ID" value="TQM83047.1"/>
    <property type="molecule type" value="Genomic_DNA"/>
</dbReference>
<keyword evidence="2" id="KW-1185">Reference proteome</keyword>
<evidence type="ECO:0000313" key="2">
    <source>
        <dbReference type="Proteomes" id="UP000316628"/>
    </source>
</evidence>
<comment type="caution">
    <text evidence="1">The sequence shown here is derived from an EMBL/GenBank/DDBJ whole genome shotgun (WGS) entry which is preliminary data.</text>
</comment>
<evidence type="ECO:0000313" key="1">
    <source>
        <dbReference type="EMBL" id="TQM83047.1"/>
    </source>
</evidence>
<gene>
    <name evidence="1" type="ORF">FHX81_5460</name>
</gene>
<name>A0A543JJL1_9PSEU</name>
<reference evidence="1 2" key="1">
    <citation type="submission" date="2019-06" db="EMBL/GenBank/DDBJ databases">
        <title>Sequencing the genomes of 1000 actinobacteria strains.</title>
        <authorList>
            <person name="Klenk H.-P."/>
        </authorList>
    </citation>
    <scope>NUCLEOTIDE SEQUENCE [LARGE SCALE GENOMIC DNA]</scope>
    <source>
        <strain evidence="1 2">DSM 45456</strain>
    </source>
</reference>
<dbReference type="AlphaFoldDB" id="A0A543JJL1"/>
<organism evidence="1 2">
    <name type="scientific">Saccharothrix saharensis</name>
    <dbReference type="NCBI Taxonomy" id="571190"/>
    <lineage>
        <taxon>Bacteria</taxon>
        <taxon>Bacillati</taxon>
        <taxon>Actinomycetota</taxon>
        <taxon>Actinomycetes</taxon>
        <taxon>Pseudonocardiales</taxon>
        <taxon>Pseudonocardiaceae</taxon>
        <taxon>Saccharothrix</taxon>
    </lineage>
</organism>
<accession>A0A543JJL1</accession>
<dbReference type="Proteomes" id="UP000316628">
    <property type="component" value="Unassembled WGS sequence"/>
</dbReference>